<name>A0A835YFH0_9CHLO</name>
<dbReference type="SUPFAM" id="SSF52768">
    <property type="entry name" value="Arginase/deacetylase"/>
    <property type="match status" value="1"/>
</dbReference>
<dbReference type="OrthoDB" id="424012at2759"/>
<proteinExistence type="predicted"/>
<protein>
    <recommendedName>
        <fullName evidence="1">Histone deacetylase domain-containing protein</fullName>
    </recommendedName>
</protein>
<evidence type="ECO:0000259" key="1">
    <source>
        <dbReference type="Pfam" id="PF00850"/>
    </source>
</evidence>
<dbReference type="Pfam" id="PF00850">
    <property type="entry name" value="Hist_deacetyl"/>
    <property type="match status" value="1"/>
</dbReference>
<dbReference type="GO" id="GO:0000118">
    <property type="term" value="C:histone deacetylase complex"/>
    <property type="evidence" value="ECO:0007669"/>
    <property type="project" value="TreeGrafter"/>
</dbReference>
<sequence>MLQSRCCHRVGPDAQALRSVATRASTVICTVSAAQAHSKAGHPECPERVEAITEALDAAGAIALVRDGGGRRASEHELGLVHPPGYLSAVRATCDKLKESTLVDDSTYLAPGSYDACAQSVGAALSMLDGLLGEGHGAGGAFSGSGAGGGGGGDVEATAEVQGHAAGFALVRPPGHHVLPGRPMGFGVFNTIAVAVQYARQRYGIEKVLVVDFDVHHGNGTQEVFYEDPHVLYISVHQAGLWPYTGKARETGSGEGRGTTINVPLPGGSGDAALKQAFQRVIRPAAERFRPELVLSSAGFDAHWRDPLAGMQLTPQGYHWLCLQLRELSLRLAGPGRLGLVLEGGYDRPSLAESVVASLEGLAGLPYTSVPTPGARDLYEEPARRVEAAIQEVCRLHGL</sequence>
<dbReference type="PRINTS" id="PR01270">
    <property type="entry name" value="HDASUPER"/>
</dbReference>
<evidence type="ECO:0000313" key="2">
    <source>
        <dbReference type="EMBL" id="KAG2500767.1"/>
    </source>
</evidence>
<feature type="domain" description="Histone deacetylase" evidence="1">
    <location>
        <begin position="42"/>
        <end position="361"/>
    </location>
</feature>
<dbReference type="GO" id="GO:0005737">
    <property type="term" value="C:cytoplasm"/>
    <property type="evidence" value="ECO:0007669"/>
    <property type="project" value="TreeGrafter"/>
</dbReference>
<dbReference type="PANTHER" id="PTHR10625:SF11">
    <property type="entry name" value="HISTONE DEACETYLASE 14, CHLOROPLASTIC"/>
    <property type="match status" value="1"/>
</dbReference>
<dbReference type="InterPro" id="IPR037138">
    <property type="entry name" value="His_deacetylse_dom_sf"/>
</dbReference>
<dbReference type="AlphaFoldDB" id="A0A835YFH0"/>
<reference evidence="2" key="1">
    <citation type="journal article" date="2020" name="bioRxiv">
        <title>Comparative genomics of Chlamydomonas.</title>
        <authorList>
            <person name="Craig R.J."/>
            <person name="Hasan A.R."/>
            <person name="Ness R.W."/>
            <person name="Keightley P.D."/>
        </authorList>
    </citation>
    <scope>NUCLEOTIDE SEQUENCE</scope>
    <source>
        <strain evidence="2">CCAP 11/70</strain>
    </source>
</reference>
<dbReference type="CDD" id="cd09992">
    <property type="entry name" value="HDAC_classII"/>
    <property type="match status" value="1"/>
</dbReference>
<dbReference type="Gene3D" id="3.40.800.20">
    <property type="entry name" value="Histone deacetylase domain"/>
    <property type="match status" value="1"/>
</dbReference>
<organism evidence="2 3">
    <name type="scientific">Edaphochlamys debaryana</name>
    <dbReference type="NCBI Taxonomy" id="47281"/>
    <lineage>
        <taxon>Eukaryota</taxon>
        <taxon>Viridiplantae</taxon>
        <taxon>Chlorophyta</taxon>
        <taxon>core chlorophytes</taxon>
        <taxon>Chlorophyceae</taxon>
        <taxon>CS clade</taxon>
        <taxon>Chlamydomonadales</taxon>
        <taxon>Chlamydomonadales incertae sedis</taxon>
        <taxon>Edaphochlamys</taxon>
    </lineage>
</organism>
<accession>A0A835YFH0</accession>
<dbReference type="InterPro" id="IPR023801">
    <property type="entry name" value="His_deacetylse_dom"/>
</dbReference>
<dbReference type="Proteomes" id="UP000612055">
    <property type="component" value="Unassembled WGS sequence"/>
</dbReference>
<keyword evidence="3" id="KW-1185">Reference proteome</keyword>
<dbReference type="PANTHER" id="PTHR10625">
    <property type="entry name" value="HISTONE DEACETYLASE HDAC1-RELATED"/>
    <property type="match status" value="1"/>
</dbReference>
<comment type="caution">
    <text evidence="2">The sequence shown here is derived from an EMBL/GenBank/DDBJ whole genome shotgun (WGS) entry which is preliminary data.</text>
</comment>
<dbReference type="InterPro" id="IPR000286">
    <property type="entry name" value="HDACs"/>
</dbReference>
<evidence type="ECO:0000313" key="3">
    <source>
        <dbReference type="Proteomes" id="UP000612055"/>
    </source>
</evidence>
<gene>
    <name evidence="2" type="ORF">HYH03_001529</name>
</gene>
<dbReference type="GO" id="GO:0004407">
    <property type="term" value="F:histone deacetylase activity"/>
    <property type="evidence" value="ECO:0007669"/>
    <property type="project" value="TreeGrafter"/>
</dbReference>
<dbReference type="EMBL" id="JAEHOE010000003">
    <property type="protein sequence ID" value="KAG2500767.1"/>
    <property type="molecule type" value="Genomic_DNA"/>
</dbReference>
<dbReference type="InterPro" id="IPR023696">
    <property type="entry name" value="Ureohydrolase_dom_sf"/>
</dbReference>
<dbReference type="GO" id="GO:0040029">
    <property type="term" value="P:epigenetic regulation of gene expression"/>
    <property type="evidence" value="ECO:0007669"/>
    <property type="project" value="TreeGrafter"/>
</dbReference>